<gene>
    <name evidence="9" type="ORF">MNB_SUP05-5-479</name>
</gene>
<sequence>MFYSLQGESNTVGIPTVFIRLTGCPLRCVYCDTEYAFKGENLISIADILKKIKKYNTQYICVTGGEPLAQNNCFYLLDALIANDYKVSLETSGSISIKNVPSVVDIVMDLKTPSSEEVEKNNWDNLKYLQKHHQVKFVIGNKRDFEWSVDVLQKNIIKAEILFSPIADLLSPTLLADWILKKQLKVRMQFQLHKILWQDTKGK</sequence>
<dbReference type="PIRSF" id="PIRSF000370">
    <property type="entry name" value="QueE"/>
    <property type="match status" value="1"/>
</dbReference>
<evidence type="ECO:0000313" key="9">
    <source>
        <dbReference type="EMBL" id="SFV56323.1"/>
    </source>
</evidence>
<evidence type="ECO:0000256" key="6">
    <source>
        <dbReference type="ARBA" id="ARBA00023014"/>
    </source>
</evidence>
<dbReference type="GO" id="GO:0016829">
    <property type="term" value="F:lyase activity"/>
    <property type="evidence" value="ECO:0007669"/>
    <property type="project" value="UniProtKB-KW"/>
</dbReference>
<dbReference type="Gene3D" id="3.20.20.70">
    <property type="entry name" value="Aldolase class I"/>
    <property type="match status" value="1"/>
</dbReference>
<dbReference type="PANTHER" id="PTHR42836:SF1">
    <property type="entry name" value="7-CARBOXY-7-DEAZAGUANINE SYNTHASE"/>
    <property type="match status" value="1"/>
</dbReference>
<evidence type="ECO:0000256" key="1">
    <source>
        <dbReference type="ARBA" id="ARBA00022485"/>
    </source>
</evidence>
<keyword evidence="4" id="KW-0460">Magnesium</keyword>
<evidence type="ECO:0000259" key="8">
    <source>
        <dbReference type="PROSITE" id="PS51918"/>
    </source>
</evidence>
<keyword evidence="5" id="KW-0408">Iron</keyword>
<dbReference type="AlphaFoldDB" id="A0A1W1BS25"/>
<name>A0A1W1BS25_9ZZZZ</name>
<dbReference type="PROSITE" id="PS51918">
    <property type="entry name" value="RADICAL_SAM"/>
    <property type="match status" value="1"/>
</dbReference>
<dbReference type="InterPro" id="IPR024924">
    <property type="entry name" value="7-CO-7-deazaguanine_synth-like"/>
</dbReference>
<evidence type="ECO:0000256" key="5">
    <source>
        <dbReference type="ARBA" id="ARBA00023004"/>
    </source>
</evidence>
<accession>A0A1W1BS25</accession>
<keyword evidence="3" id="KW-0479">Metal-binding</keyword>
<organism evidence="9">
    <name type="scientific">hydrothermal vent metagenome</name>
    <dbReference type="NCBI Taxonomy" id="652676"/>
    <lineage>
        <taxon>unclassified sequences</taxon>
        <taxon>metagenomes</taxon>
        <taxon>ecological metagenomes</taxon>
    </lineage>
</organism>
<proteinExistence type="inferred from homology"/>
<dbReference type="InterPro" id="IPR013785">
    <property type="entry name" value="Aldolase_TIM"/>
</dbReference>
<keyword evidence="1" id="KW-0004">4Fe-4S</keyword>
<dbReference type="SUPFAM" id="SSF102114">
    <property type="entry name" value="Radical SAM enzymes"/>
    <property type="match status" value="1"/>
</dbReference>
<dbReference type="SFLD" id="SFLDS00029">
    <property type="entry name" value="Radical_SAM"/>
    <property type="match status" value="1"/>
</dbReference>
<dbReference type="EMBL" id="FPHJ01000017">
    <property type="protein sequence ID" value="SFV56323.1"/>
    <property type="molecule type" value="Genomic_DNA"/>
</dbReference>
<dbReference type="InterPro" id="IPR007197">
    <property type="entry name" value="rSAM"/>
</dbReference>
<dbReference type="CDD" id="cd01335">
    <property type="entry name" value="Radical_SAM"/>
    <property type="match status" value="1"/>
</dbReference>
<dbReference type="Pfam" id="PF04055">
    <property type="entry name" value="Radical_SAM"/>
    <property type="match status" value="1"/>
</dbReference>
<feature type="domain" description="Radical SAM core" evidence="8">
    <location>
        <begin position="11"/>
        <end position="199"/>
    </location>
</feature>
<dbReference type="PANTHER" id="PTHR42836">
    <property type="entry name" value="7-CARBOXY-7-DEAZAGUANINE SYNTHASE"/>
    <property type="match status" value="1"/>
</dbReference>
<evidence type="ECO:0000256" key="2">
    <source>
        <dbReference type="ARBA" id="ARBA00022691"/>
    </source>
</evidence>
<keyword evidence="2" id="KW-0949">S-adenosyl-L-methionine</keyword>
<reference evidence="9" key="1">
    <citation type="submission" date="2016-10" db="EMBL/GenBank/DDBJ databases">
        <authorList>
            <person name="de Groot N.N."/>
        </authorList>
    </citation>
    <scope>NUCLEOTIDE SEQUENCE</scope>
</reference>
<dbReference type="HAMAP" id="MF_00917">
    <property type="entry name" value="QueE"/>
    <property type="match status" value="1"/>
</dbReference>
<evidence type="ECO:0000256" key="3">
    <source>
        <dbReference type="ARBA" id="ARBA00022723"/>
    </source>
</evidence>
<dbReference type="GO" id="GO:0046872">
    <property type="term" value="F:metal ion binding"/>
    <property type="evidence" value="ECO:0007669"/>
    <property type="project" value="UniProtKB-KW"/>
</dbReference>
<dbReference type="GO" id="GO:0051539">
    <property type="term" value="F:4 iron, 4 sulfur cluster binding"/>
    <property type="evidence" value="ECO:0007669"/>
    <property type="project" value="UniProtKB-KW"/>
</dbReference>
<keyword evidence="7" id="KW-0456">Lyase</keyword>
<protein>
    <submittedName>
        <fullName evidence="9">Queuosine Biosynthesis QueE Radical SAM</fullName>
    </submittedName>
</protein>
<evidence type="ECO:0000256" key="7">
    <source>
        <dbReference type="ARBA" id="ARBA00023239"/>
    </source>
</evidence>
<evidence type="ECO:0000256" key="4">
    <source>
        <dbReference type="ARBA" id="ARBA00022842"/>
    </source>
</evidence>
<dbReference type="InterPro" id="IPR058240">
    <property type="entry name" value="rSAM_sf"/>
</dbReference>
<keyword evidence="6" id="KW-0411">Iron-sulfur</keyword>